<dbReference type="SUPFAM" id="SSF50985">
    <property type="entry name" value="RCC1/BLIP-II"/>
    <property type="match status" value="1"/>
</dbReference>
<dbReference type="InterPro" id="IPR058923">
    <property type="entry name" value="RCC1-like_dom"/>
</dbReference>
<evidence type="ECO:0000256" key="3">
    <source>
        <dbReference type="PROSITE-ProRule" id="PRU00235"/>
    </source>
</evidence>
<evidence type="ECO:0000256" key="1">
    <source>
        <dbReference type="ARBA" id="ARBA00022658"/>
    </source>
</evidence>
<sequence length="380" mass="40050">MRCLACGFLLPGSSHLQDVGFDNVSKLSSGGWGCTLLCQDGTWRLLGRTATPNACSVKLPGGRVPQHVAAGWDAAIACCTESSVYERRPSPQAQHPGEQWSSVQFSGEGLVTLLSAGEKHSLAVLDDGSVWAWGSNMDGQLGTGVELGAGGQGIGSKTDGRMSMTGPLPGMNTSEGSDARQETATLHAIRVCAAKRWSGKPDPFRQVACGARHSCALTQAGALYTWGCNLHSQCGVPCQSGTNVLAPTLVQSLGGLKVTCVAAGLHHAIVCTDAGAVYTWGHNQDGQLGLGDYQGRAEPALVEDLTLEAYHIVKVCSGVRHCAVLSDKGAAFSWGWNKFCQLGLEKPTAKECVPCRIIIQDGMLKDLSCGWWHTLFLVEA</sequence>
<dbReference type="GO" id="GO:0005085">
    <property type="term" value="F:guanyl-nucleotide exchange factor activity"/>
    <property type="evidence" value="ECO:0007669"/>
    <property type="project" value="TreeGrafter"/>
</dbReference>
<feature type="repeat" description="RCC1" evidence="3">
    <location>
        <begin position="221"/>
        <end position="274"/>
    </location>
</feature>
<dbReference type="InterPro" id="IPR009091">
    <property type="entry name" value="RCC1/BLIP-II"/>
</dbReference>
<dbReference type="EMBL" id="CAUYUE010000010">
    <property type="protein sequence ID" value="CAK0784558.1"/>
    <property type="molecule type" value="Genomic_DNA"/>
</dbReference>
<evidence type="ECO:0000313" key="6">
    <source>
        <dbReference type="Proteomes" id="UP001314263"/>
    </source>
</evidence>
<dbReference type="InterPro" id="IPR051553">
    <property type="entry name" value="Ran_GTPase-activating"/>
</dbReference>
<reference evidence="5 6" key="1">
    <citation type="submission" date="2023-10" db="EMBL/GenBank/DDBJ databases">
        <authorList>
            <person name="Maclean D."/>
            <person name="Macfadyen A."/>
        </authorList>
    </citation>
    <scope>NUCLEOTIDE SEQUENCE [LARGE SCALE GENOMIC DNA]</scope>
</reference>
<dbReference type="Proteomes" id="UP001314263">
    <property type="component" value="Unassembled WGS sequence"/>
</dbReference>
<dbReference type="AlphaFoldDB" id="A0AAV1IF87"/>
<protein>
    <recommendedName>
        <fullName evidence="4">RCC1-like domain-containing protein</fullName>
    </recommendedName>
</protein>
<feature type="domain" description="RCC1-like" evidence="4">
    <location>
        <begin position="46"/>
        <end position="376"/>
    </location>
</feature>
<organism evidence="5 6">
    <name type="scientific">Coccomyxa viridis</name>
    <dbReference type="NCBI Taxonomy" id="1274662"/>
    <lineage>
        <taxon>Eukaryota</taxon>
        <taxon>Viridiplantae</taxon>
        <taxon>Chlorophyta</taxon>
        <taxon>core chlorophytes</taxon>
        <taxon>Trebouxiophyceae</taxon>
        <taxon>Trebouxiophyceae incertae sedis</taxon>
        <taxon>Coccomyxaceae</taxon>
        <taxon>Coccomyxa</taxon>
    </lineage>
</organism>
<comment type="caution">
    <text evidence="5">The sequence shown here is derived from an EMBL/GenBank/DDBJ whole genome shotgun (WGS) entry which is preliminary data.</text>
</comment>
<dbReference type="PRINTS" id="PR00633">
    <property type="entry name" value="RCCNDNSATION"/>
</dbReference>
<feature type="repeat" description="RCC1" evidence="3">
    <location>
        <begin position="128"/>
        <end position="220"/>
    </location>
</feature>
<accession>A0AAV1IF87</accession>
<evidence type="ECO:0000259" key="4">
    <source>
        <dbReference type="Pfam" id="PF25390"/>
    </source>
</evidence>
<proteinExistence type="predicted"/>
<dbReference type="PROSITE" id="PS50012">
    <property type="entry name" value="RCC1_3"/>
    <property type="match status" value="4"/>
</dbReference>
<dbReference type="PANTHER" id="PTHR45982">
    <property type="entry name" value="REGULATOR OF CHROMOSOME CONDENSATION"/>
    <property type="match status" value="1"/>
</dbReference>
<dbReference type="PANTHER" id="PTHR45982:SF1">
    <property type="entry name" value="REGULATOR OF CHROMOSOME CONDENSATION"/>
    <property type="match status" value="1"/>
</dbReference>
<keyword evidence="6" id="KW-1185">Reference proteome</keyword>
<feature type="repeat" description="RCC1" evidence="3">
    <location>
        <begin position="275"/>
        <end position="328"/>
    </location>
</feature>
<dbReference type="Pfam" id="PF25390">
    <property type="entry name" value="WD40_RLD"/>
    <property type="match status" value="1"/>
</dbReference>
<evidence type="ECO:0000313" key="5">
    <source>
        <dbReference type="EMBL" id="CAK0784558.1"/>
    </source>
</evidence>
<feature type="repeat" description="RCC1" evidence="3">
    <location>
        <begin position="329"/>
        <end position="380"/>
    </location>
</feature>
<gene>
    <name evidence="5" type="ORF">CVIRNUC_007762</name>
</gene>
<keyword evidence="1" id="KW-0344">Guanine-nucleotide releasing factor</keyword>
<dbReference type="InterPro" id="IPR000408">
    <property type="entry name" value="Reg_chr_condens"/>
</dbReference>
<dbReference type="Gene3D" id="2.130.10.30">
    <property type="entry name" value="Regulator of chromosome condensation 1/beta-lactamase-inhibitor protein II"/>
    <property type="match status" value="2"/>
</dbReference>
<name>A0AAV1IF87_9CHLO</name>
<keyword evidence="2" id="KW-0677">Repeat</keyword>
<evidence type="ECO:0000256" key="2">
    <source>
        <dbReference type="ARBA" id="ARBA00022737"/>
    </source>
</evidence>
<dbReference type="GO" id="GO:0005737">
    <property type="term" value="C:cytoplasm"/>
    <property type="evidence" value="ECO:0007669"/>
    <property type="project" value="TreeGrafter"/>
</dbReference>
<dbReference type="PROSITE" id="PS00626">
    <property type="entry name" value="RCC1_2"/>
    <property type="match status" value="1"/>
</dbReference>